<protein>
    <submittedName>
        <fullName evidence="2">Uncharacterized protein</fullName>
    </submittedName>
</protein>
<feature type="transmembrane region" description="Helical" evidence="1">
    <location>
        <begin position="182"/>
        <end position="207"/>
    </location>
</feature>
<evidence type="ECO:0000313" key="2">
    <source>
        <dbReference type="EMBL" id="MPM03835.1"/>
    </source>
</evidence>
<keyword evidence="1" id="KW-0812">Transmembrane</keyword>
<sequence length="225" mass="25444">MKRILLCCLLSLSVLWASDLVVLTDGSMHIGLIVRYEADKALLFEDLKGNQIVYPHDALLVTRTNVDVESLIAVDWNRIVYHPRQRGGAYEVSPRYTYKGQTYTMETGWGRESEVLQFFDVLKTQELDQHTRSLIAELERAMKKQSDWMQAGLITELAGLTMMLTPLFLMNDSVDPPTTPMWAAWTGVAGLGVNITGLGILISQLFVNHDHYLPEIARSFNSNVR</sequence>
<keyword evidence="1" id="KW-0472">Membrane</keyword>
<organism evidence="2">
    <name type="scientific">bioreactor metagenome</name>
    <dbReference type="NCBI Taxonomy" id="1076179"/>
    <lineage>
        <taxon>unclassified sequences</taxon>
        <taxon>metagenomes</taxon>
        <taxon>ecological metagenomes</taxon>
    </lineage>
</organism>
<keyword evidence="1" id="KW-1133">Transmembrane helix</keyword>
<dbReference type="EMBL" id="VSSQ01000985">
    <property type="protein sequence ID" value="MPM03835.1"/>
    <property type="molecule type" value="Genomic_DNA"/>
</dbReference>
<reference evidence="2" key="1">
    <citation type="submission" date="2019-08" db="EMBL/GenBank/DDBJ databases">
        <authorList>
            <person name="Kucharzyk K."/>
            <person name="Murdoch R.W."/>
            <person name="Higgins S."/>
            <person name="Loffler F."/>
        </authorList>
    </citation>
    <scope>NUCLEOTIDE SEQUENCE</scope>
</reference>
<feature type="transmembrane region" description="Helical" evidence="1">
    <location>
        <begin position="148"/>
        <end position="170"/>
    </location>
</feature>
<gene>
    <name evidence="2" type="ORF">SDC9_50102</name>
</gene>
<proteinExistence type="predicted"/>
<name>A0A644WIX6_9ZZZZ</name>
<dbReference type="AlphaFoldDB" id="A0A644WIX6"/>
<evidence type="ECO:0000256" key="1">
    <source>
        <dbReference type="SAM" id="Phobius"/>
    </source>
</evidence>
<comment type="caution">
    <text evidence="2">The sequence shown here is derived from an EMBL/GenBank/DDBJ whole genome shotgun (WGS) entry which is preliminary data.</text>
</comment>
<accession>A0A644WIX6</accession>